<evidence type="ECO:0000256" key="2">
    <source>
        <dbReference type="HAMAP-Rule" id="MF_00457"/>
    </source>
</evidence>
<dbReference type="SUPFAM" id="SSF56281">
    <property type="entry name" value="Metallo-hydrolase/oxidoreductase"/>
    <property type="match status" value="1"/>
</dbReference>
<reference evidence="5" key="1">
    <citation type="journal article" date="2022" name="Int. J. Syst. Evol. Microbiol.">
        <title>Nanobdella aerobiophila gen. nov., sp. nov., a thermoacidophilic, obligate ectosymbiotic archaeon, and proposal of Nanobdellaceae fam. nov., Nanobdellales ord. nov. and Nanobdellia class. nov.</title>
        <authorList>
            <person name="Kato S."/>
            <person name="Ogasawara A."/>
            <person name="Itoh T."/>
            <person name="Sakai H.D."/>
            <person name="Shimizu M."/>
            <person name="Yuki M."/>
            <person name="Kaneko M."/>
            <person name="Takashina T."/>
            <person name="Ohkuma M."/>
        </authorList>
    </citation>
    <scope>NUCLEOTIDE SEQUENCE [LARGE SCALE GENOMIC DNA]</scope>
    <source>
        <strain evidence="5">MJ1</strain>
    </source>
</reference>
<accession>A0A915WSL4</accession>
<dbReference type="RefSeq" id="WP_258393366.1">
    <property type="nucleotide sequence ID" value="NZ_AP019769.1"/>
</dbReference>
<comment type="similarity">
    <text evidence="2">Belongs to the UPF0173 family.</text>
</comment>
<dbReference type="InterPro" id="IPR050114">
    <property type="entry name" value="UPF0173_UPF0282_UlaG_hydrolase"/>
</dbReference>
<organism evidence="4 5">
    <name type="scientific">Nanobdella aerobiophila</name>
    <dbReference type="NCBI Taxonomy" id="2586965"/>
    <lineage>
        <taxon>Archaea</taxon>
        <taxon>Nanobdellota</taxon>
        <taxon>Nanobdellia</taxon>
        <taxon>Nanobdellales</taxon>
        <taxon>Nanobdellaceae</taxon>
        <taxon>Nanobdella</taxon>
    </lineage>
</organism>
<keyword evidence="5" id="KW-1185">Reference proteome</keyword>
<evidence type="ECO:0000259" key="3">
    <source>
        <dbReference type="SMART" id="SM00849"/>
    </source>
</evidence>
<dbReference type="NCBIfam" id="NF001911">
    <property type="entry name" value="PRK00685.1"/>
    <property type="match status" value="1"/>
</dbReference>
<dbReference type="GO" id="GO:0016787">
    <property type="term" value="F:hydrolase activity"/>
    <property type="evidence" value="ECO:0007669"/>
    <property type="project" value="UniProtKB-UniRule"/>
</dbReference>
<dbReference type="EMBL" id="AP019769">
    <property type="protein sequence ID" value="BBL45327.1"/>
    <property type="molecule type" value="Genomic_DNA"/>
</dbReference>
<dbReference type="InterPro" id="IPR022877">
    <property type="entry name" value="UPF0173"/>
</dbReference>
<dbReference type="GeneID" id="74568105"/>
<dbReference type="SMART" id="SM00849">
    <property type="entry name" value="Lactamase_B"/>
    <property type="match status" value="1"/>
</dbReference>
<keyword evidence="1 2" id="KW-0378">Hydrolase</keyword>
<evidence type="ECO:0000256" key="1">
    <source>
        <dbReference type="ARBA" id="ARBA00022801"/>
    </source>
</evidence>
<dbReference type="InterPro" id="IPR001279">
    <property type="entry name" value="Metallo-B-lactamas"/>
</dbReference>
<dbReference type="KEGG" id="naer:MJ1_0153"/>
<dbReference type="Gene3D" id="3.60.15.10">
    <property type="entry name" value="Ribonuclease Z/Hydroxyacylglutathione hydrolase-like"/>
    <property type="match status" value="1"/>
</dbReference>
<dbReference type="PANTHER" id="PTHR43546:SF3">
    <property type="entry name" value="UPF0173 METAL-DEPENDENT HYDROLASE MJ1163"/>
    <property type="match status" value="1"/>
</dbReference>
<name>A0A915WSL4_9ARCH</name>
<evidence type="ECO:0000313" key="4">
    <source>
        <dbReference type="EMBL" id="BBL45327.1"/>
    </source>
</evidence>
<proteinExistence type="inferred from homology"/>
<gene>
    <name evidence="4" type="ORF">MJ1_0153</name>
</gene>
<sequence>MVYIKWIGHAAFLLKGSNANILIDPYIYKNPRARYNKEDLEDIDIILITHGHADHLGDAVELSEKNDSTIISNYEISKYIEKFGVKTIGMNFGGRYKYSGIDIYYFPAVHSSSIIDDQDNILYLGNPGSFGIIIDDRVIYHAGDTMVFEDMKIINKILKNIDLALLPVGGFYTMDIEQAIIASEYLKPKKIIPMHYNTFDPIKADPERLKDKINSELIILKPGDSIEI</sequence>
<dbReference type="InterPro" id="IPR036866">
    <property type="entry name" value="RibonucZ/Hydroxyglut_hydro"/>
</dbReference>
<protein>
    <recommendedName>
        <fullName evidence="2">UPF0173 metal-dependent hydrolase MJ1_0153</fullName>
    </recommendedName>
</protein>
<evidence type="ECO:0000313" key="5">
    <source>
        <dbReference type="Proteomes" id="UP001055553"/>
    </source>
</evidence>
<dbReference type="PANTHER" id="PTHR43546">
    <property type="entry name" value="UPF0173 METAL-DEPENDENT HYDROLASE MJ1163-RELATED"/>
    <property type="match status" value="1"/>
</dbReference>
<dbReference type="AlphaFoldDB" id="A0A915WSL4"/>
<dbReference type="Proteomes" id="UP001055553">
    <property type="component" value="Chromosome"/>
</dbReference>
<dbReference type="HAMAP" id="MF_00457">
    <property type="entry name" value="UPF0173"/>
    <property type="match status" value="1"/>
</dbReference>
<dbReference type="Pfam" id="PF13483">
    <property type="entry name" value="Lactamase_B_3"/>
    <property type="match status" value="1"/>
</dbReference>
<feature type="domain" description="Metallo-beta-lactamase" evidence="3">
    <location>
        <begin position="8"/>
        <end position="195"/>
    </location>
</feature>